<keyword evidence="3" id="KW-1185">Reference proteome</keyword>
<gene>
    <name evidence="2" type="ORF">B0T19DRAFT_419440</name>
</gene>
<proteinExistence type="predicted"/>
<protein>
    <submittedName>
        <fullName evidence="2">Uncharacterized protein</fullName>
    </submittedName>
</protein>
<dbReference type="Proteomes" id="UP001286456">
    <property type="component" value="Unassembled WGS sequence"/>
</dbReference>
<comment type="caution">
    <text evidence="2">The sequence shown here is derived from an EMBL/GenBank/DDBJ whole genome shotgun (WGS) entry which is preliminary data.</text>
</comment>
<feature type="transmembrane region" description="Helical" evidence="1">
    <location>
        <begin position="6"/>
        <end position="25"/>
    </location>
</feature>
<reference evidence="2" key="1">
    <citation type="journal article" date="2023" name="Mol. Phylogenet. Evol.">
        <title>Genome-scale phylogeny and comparative genomics of the fungal order Sordariales.</title>
        <authorList>
            <person name="Hensen N."/>
            <person name="Bonometti L."/>
            <person name="Westerberg I."/>
            <person name="Brannstrom I.O."/>
            <person name="Guillou S."/>
            <person name="Cros-Aarteil S."/>
            <person name="Calhoun S."/>
            <person name="Haridas S."/>
            <person name="Kuo A."/>
            <person name="Mondo S."/>
            <person name="Pangilinan J."/>
            <person name="Riley R."/>
            <person name="LaButti K."/>
            <person name="Andreopoulos B."/>
            <person name="Lipzen A."/>
            <person name="Chen C."/>
            <person name="Yan M."/>
            <person name="Daum C."/>
            <person name="Ng V."/>
            <person name="Clum A."/>
            <person name="Steindorff A."/>
            <person name="Ohm R.A."/>
            <person name="Martin F."/>
            <person name="Silar P."/>
            <person name="Natvig D.O."/>
            <person name="Lalanne C."/>
            <person name="Gautier V."/>
            <person name="Ament-Velasquez S.L."/>
            <person name="Kruys A."/>
            <person name="Hutchinson M.I."/>
            <person name="Powell A.J."/>
            <person name="Barry K."/>
            <person name="Miller A.N."/>
            <person name="Grigoriev I.V."/>
            <person name="Debuchy R."/>
            <person name="Gladieux P."/>
            <person name="Hiltunen Thoren M."/>
            <person name="Johannesson H."/>
        </authorList>
    </citation>
    <scope>NUCLEOTIDE SEQUENCE</scope>
    <source>
        <strain evidence="2">SMH4131-1</strain>
    </source>
</reference>
<evidence type="ECO:0000313" key="2">
    <source>
        <dbReference type="EMBL" id="KAK3333912.1"/>
    </source>
</evidence>
<keyword evidence="1" id="KW-0472">Membrane</keyword>
<keyword evidence="1" id="KW-0812">Transmembrane</keyword>
<name>A0AAE0IZT6_9PEZI</name>
<dbReference type="AlphaFoldDB" id="A0AAE0IZT6"/>
<organism evidence="2 3">
    <name type="scientific">Cercophora scortea</name>
    <dbReference type="NCBI Taxonomy" id="314031"/>
    <lineage>
        <taxon>Eukaryota</taxon>
        <taxon>Fungi</taxon>
        <taxon>Dikarya</taxon>
        <taxon>Ascomycota</taxon>
        <taxon>Pezizomycotina</taxon>
        <taxon>Sordariomycetes</taxon>
        <taxon>Sordariomycetidae</taxon>
        <taxon>Sordariales</taxon>
        <taxon>Lasiosphaeriaceae</taxon>
        <taxon>Cercophora</taxon>
    </lineage>
</organism>
<evidence type="ECO:0000256" key="1">
    <source>
        <dbReference type="SAM" id="Phobius"/>
    </source>
</evidence>
<sequence length="81" mass="8976">MGISLGFGAVASVYLGGWTFLCVVAERGGGRGECRYGWMRGMDFLSLSRRLRLSMRENFFLALQHSGCLTRCRGTRAPPAR</sequence>
<evidence type="ECO:0000313" key="3">
    <source>
        <dbReference type="Proteomes" id="UP001286456"/>
    </source>
</evidence>
<dbReference type="EMBL" id="JAUEPO010000002">
    <property type="protein sequence ID" value="KAK3333912.1"/>
    <property type="molecule type" value="Genomic_DNA"/>
</dbReference>
<accession>A0AAE0IZT6</accession>
<keyword evidence="1" id="KW-1133">Transmembrane helix</keyword>
<reference evidence="2" key="2">
    <citation type="submission" date="2023-06" db="EMBL/GenBank/DDBJ databases">
        <authorList>
            <consortium name="Lawrence Berkeley National Laboratory"/>
            <person name="Haridas S."/>
            <person name="Hensen N."/>
            <person name="Bonometti L."/>
            <person name="Westerberg I."/>
            <person name="Brannstrom I.O."/>
            <person name="Guillou S."/>
            <person name="Cros-Aarteil S."/>
            <person name="Calhoun S."/>
            <person name="Kuo A."/>
            <person name="Mondo S."/>
            <person name="Pangilinan J."/>
            <person name="Riley R."/>
            <person name="Labutti K."/>
            <person name="Andreopoulos B."/>
            <person name="Lipzen A."/>
            <person name="Chen C."/>
            <person name="Yanf M."/>
            <person name="Daum C."/>
            <person name="Ng V."/>
            <person name="Clum A."/>
            <person name="Steindorff A."/>
            <person name="Ohm R."/>
            <person name="Martin F."/>
            <person name="Silar P."/>
            <person name="Natvig D."/>
            <person name="Lalanne C."/>
            <person name="Gautier V."/>
            <person name="Ament-Velasquez S.L."/>
            <person name="Kruys A."/>
            <person name="Hutchinson M.I."/>
            <person name="Powell A.J."/>
            <person name="Barry K."/>
            <person name="Miller A.N."/>
            <person name="Grigoriev I.V."/>
            <person name="Debuchy R."/>
            <person name="Gladieux P."/>
            <person name="Thoren M.H."/>
            <person name="Johannesson H."/>
        </authorList>
    </citation>
    <scope>NUCLEOTIDE SEQUENCE</scope>
    <source>
        <strain evidence="2">SMH4131-1</strain>
    </source>
</reference>